<dbReference type="OrthoDB" id="9801997at2"/>
<dbReference type="Gene3D" id="1.20.1290.10">
    <property type="entry name" value="AhpD-like"/>
    <property type="match status" value="1"/>
</dbReference>
<reference evidence="2 3" key="1">
    <citation type="journal article" date="2017" name="Syst. Appl. Microbiol.">
        <title>Pseudomonas caspiana sp. nov., a citrus pathogen in the Pseudomonas syringae phylogenetic group.</title>
        <authorList>
            <person name="Busquets A."/>
            <person name="Gomila M."/>
            <person name="Beiki F."/>
            <person name="Mulet M."/>
            <person name="Rahimian H."/>
            <person name="Garcia-Valdes E."/>
            <person name="Lalucat J."/>
        </authorList>
    </citation>
    <scope>NUCLEOTIDE SEQUENCE [LARGE SCALE GENOMIC DNA]</scope>
    <source>
        <strain evidence="2 3">FBF102</strain>
    </source>
</reference>
<dbReference type="AlphaFoldDB" id="A0A1Y3NUR8"/>
<sequence>MNERIQWATVAPEAYRAMAALEGAVVKSGLESSLLELVRLRASQINGCAFCINKHANDARRAGEKESRLQTVSVWRETAFFTPREKAALAWVEAMTLLPNQQASQEQYLALQEHFSDSEVVNLTLAIATINAWNRFGVGFAMVPA</sequence>
<dbReference type="PANTHER" id="PTHR34846">
    <property type="entry name" value="4-CARBOXYMUCONOLACTONE DECARBOXYLASE FAMILY PROTEIN (AFU_ORTHOLOGUE AFUA_6G11590)"/>
    <property type="match status" value="1"/>
</dbReference>
<organism evidence="2 3">
    <name type="scientific">Pseudomonas caspiana</name>
    <dbReference type="NCBI Taxonomy" id="1451454"/>
    <lineage>
        <taxon>Bacteria</taxon>
        <taxon>Pseudomonadati</taxon>
        <taxon>Pseudomonadota</taxon>
        <taxon>Gammaproteobacteria</taxon>
        <taxon>Pseudomonadales</taxon>
        <taxon>Pseudomonadaceae</taxon>
        <taxon>Pseudomonas</taxon>
    </lineage>
</organism>
<name>A0A1Y3NUR8_9PSED</name>
<dbReference type="RefSeq" id="WP_087273639.1">
    <property type="nucleotide sequence ID" value="NZ_JBJGBV010000026.1"/>
</dbReference>
<accession>A0A1Y3NUR8</accession>
<evidence type="ECO:0000313" key="2">
    <source>
        <dbReference type="EMBL" id="OUM71366.1"/>
    </source>
</evidence>
<dbReference type="Proteomes" id="UP000195440">
    <property type="component" value="Unassembled WGS sequence"/>
</dbReference>
<dbReference type="NCBIfam" id="TIGR00778">
    <property type="entry name" value="ahpD_dom"/>
    <property type="match status" value="1"/>
</dbReference>
<comment type="caution">
    <text evidence="2">The sequence shown here is derived from an EMBL/GenBank/DDBJ whole genome shotgun (WGS) entry which is preliminary data.</text>
</comment>
<evidence type="ECO:0000259" key="1">
    <source>
        <dbReference type="Pfam" id="PF02627"/>
    </source>
</evidence>
<dbReference type="SUPFAM" id="SSF69118">
    <property type="entry name" value="AhpD-like"/>
    <property type="match status" value="1"/>
</dbReference>
<keyword evidence="3" id="KW-1185">Reference proteome</keyword>
<dbReference type="InterPro" id="IPR003779">
    <property type="entry name" value="CMD-like"/>
</dbReference>
<dbReference type="InterPro" id="IPR004675">
    <property type="entry name" value="AhpD_core"/>
</dbReference>
<gene>
    <name evidence="2" type="ORF">AUC60_23880</name>
</gene>
<dbReference type="InterPro" id="IPR029032">
    <property type="entry name" value="AhpD-like"/>
</dbReference>
<dbReference type="GO" id="GO:0051920">
    <property type="term" value="F:peroxiredoxin activity"/>
    <property type="evidence" value="ECO:0007669"/>
    <property type="project" value="InterPro"/>
</dbReference>
<evidence type="ECO:0000313" key="3">
    <source>
        <dbReference type="Proteomes" id="UP000195440"/>
    </source>
</evidence>
<dbReference type="PANTHER" id="PTHR34846:SF10">
    <property type="entry name" value="CYTOPLASMIC PROTEIN"/>
    <property type="match status" value="1"/>
</dbReference>
<keyword evidence="2" id="KW-0560">Oxidoreductase</keyword>
<dbReference type="EMBL" id="LOHF01000028">
    <property type="protein sequence ID" value="OUM71366.1"/>
    <property type="molecule type" value="Genomic_DNA"/>
</dbReference>
<proteinExistence type="predicted"/>
<feature type="domain" description="Carboxymuconolactone decarboxylase-like" evidence="1">
    <location>
        <begin position="12"/>
        <end position="94"/>
    </location>
</feature>
<protein>
    <submittedName>
        <fullName evidence="2">Alkylhydroperoxidase</fullName>
    </submittedName>
</protein>
<keyword evidence="2" id="KW-0575">Peroxidase</keyword>
<dbReference type="Pfam" id="PF02627">
    <property type="entry name" value="CMD"/>
    <property type="match status" value="1"/>
</dbReference>